<dbReference type="SMART" id="SM00880">
    <property type="entry name" value="CHAD"/>
    <property type="match status" value="1"/>
</dbReference>
<dbReference type="EMBL" id="CP042467">
    <property type="protein sequence ID" value="QED28031.1"/>
    <property type="molecule type" value="Genomic_DNA"/>
</dbReference>
<feature type="domain" description="CHAD" evidence="1">
    <location>
        <begin position="1"/>
        <end position="258"/>
    </location>
</feature>
<dbReference type="InterPro" id="IPR007899">
    <property type="entry name" value="CHAD_dom"/>
</dbReference>
<protein>
    <submittedName>
        <fullName evidence="2">CHAD domain-containing protein</fullName>
    </submittedName>
</protein>
<gene>
    <name evidence="2" type="ORF">FRD01_12455</name>
</gene>
<dbReference type="OrthoDB" id="9777271at2"/>
<dbReference type="KEGG" id="bbae:FRD01_12455"/>
<dbReference type="RefSeq" id="WP_146960099.1">
    <property type="nucleotide sequence ID" value="NZ_CP042467.1"/>
</dbReference>
<dbReference type="PROSITE" id="PS51708">
    <property type="entry name" value="CHAD"/>
    <property type="match status" value="1"/>
</dbReference>
<organism evidence="2 3">
    <name type="scientific">Microvenator marinus</name>
    <dbReference type="NCBI Taxonomy" id="2600177"/>
    <lineage>
        <taxon>Bacteria</taxon>
        <taxon>Deltaproteobacteria</taxon>
        <taxon>Bradymonadales</taxon>
        <taxon>Microvenatoraceae</taxon>
        <taxon>Microvenator</taxon>
    </lineage>
</organism>
<dbReference type="PANTHER" id="PTHR39339:SF1">
    <property type="entry name" value="CHAD DOMAIN-CONTAINING PROTEIN"/>
    <property type="match status" value="1"/>
</dbReference>
<dbReference type="InterPro" id="IPR038186">
    <property type="entry name" value="CHAD_dom_sf"/>
</dbReference>
<dbReference type="PANTHER" id="PTHR39339">
    <property type="entry name" value="SLR1444 PROTEIN"/>
    <property type="match status" value="1"/>
</dbReference>
<dbReference type="Proteomes" id="UP000321595">
    <property type="component" value="Chromosome"/>
</dbReference>
<evidence type="ECO:0000313" key="2">
    <source>
        <dbReference type="EMBL" id="QED28031.1"/>
    </source>
</evidence>
<sequence length="269" mass="30308">MVLEEINAILDFAQAAPELGAEKGVHEYRKAVRRARSLIKFAADGHPEFSGRRASQALRTAFQATNSLRDGHVLEGIAEGAKDLTTPELFEFVAPLLAGTPPDDADALKVLAEQSVWLEQAREHLAHSWPKSFKKKHMRRGLKTSYKRAKSRLKTFQRVGDDEGFHDLRKRIKELRYQVELFSEPRVSPDAWLTEFQNDLAAAAKALGQVTDLMVLSDHLHEHIPEAESWREAIRERIQTMAEAAAEQVSDLLAESPKQVARRVVLHVP</sequence>
<name>A0A5B8XRU6_9DELT</name>
<dbReference type="Pfam" id="PF05235">
    <property type="entry name" value="CHAD"/>
    <property type="match status" value="1"/>
</dbReference>
<proteinExistence type="predicted"/>
<dbReference type="Gene3D" id="1.40.20.10">
    <property type="entry name" value="CHAD domain"/>
    <property type="match status" value="1"/>
</dbReference>
<accession>A0A5B8XRU6</accession>
<evidence type="ECO:0000313" key="3">
    <source>
        <dbReference type="Proteomes" id="UP000321595"/>
    </source>
</evidence>
<reference evidence="2 3" key="1">
    <citation type="submission" date="2019-08" db="EMBL/GenBank/DDBJ databases">
        <authorList>
            <person name="Liang Q."/>
        </authorList>
    </citation>
    <scope>NUCLEOTIDE SEQUENCE [LARGE SCALE GENOMIC DNA]</scope>
    <source>
        <strain evidence="2 3">V1718</strain>
    </source>
</reference>
<dbReference type="AlphaFoldDB" id="A0A5B8XRU6"/>
<evidence type="ECO:0000259" key="1">
    <source>
        <dbReference type="PROSITE" id="PS51708"/>
    </source>
</evidence>
<keyword evidence="3" id="KW-1185">Reference proteome</keyword>